<name>A0A9W9AHC7_9AGAR</name>
<evidence type="ECO:0000313" key="2">
    <source>
        <dbReference type="Proteomes" id="UP001150266"/>
    </source>
</evidence>
<sequence length="432" mass="49753">MDTRSCSLPSNVVAAVSVSTHRERGPPGARVNPAKASAYIIFILVKNGRSIIVQSEHIPGPVEKYADIWDSLTYDKILAYTREHERLLSDRLSLIASLIDTIDIRMCQYAFLVSDNQQLRLVGQSSFDISPITVPAGWLSLVRESDIEIIEWMDDRAHCIWNGRQVDVYLTCSYTHRWWVQQIITIAHLFDKFKIDIIYEPLALVSRGSKIIGIVMARVEGRLVEMRDRSLVYGAFSQLQAANIVFESPVTAHCLLVHNGKLRFTYCLHSFVQYAPDDKRKEHYIESTWKALGRLFNKLPQQDNARIVDVNKWSYKPILLNYLPSPELILRLTFKYYLKGKQDTEKNTKNAARREKNVQSVKTTKLDRNRSRKYILPPKSRLTSIHTAVRSRTIQRAHFSSPTDTQMDTIPLAAQTGWQDSSFEESHFERRV</sequence>
<gene>
    <name evidence="1" type="ORF">J3R30DRAFT_3462179</name>
</gene>
<organism evidence="1 2">
    <name type="scientific">Lentinula aciculospora</name>
    <dbReference type="NCBI Taxonomy" id="153920"/>
    <lineage>
        <taxon>Eukaryota</taxon>
        <taxon>Fungi</taxon>
        <taxon>Dikarya</taxon>
        <taxon>Basidiomycota</taxon>
        <taxon>Agaricomycotina</taxon>
        <taxon>Agaricomycetes</taxon>
        <taxon>Agaricomycetidae</taxon>
        <taxon>Agaricales</taxon>
        <taxon>Marasmiineae</taxon>
        <taxon>Omphalotaceae</taxon>
        <taxon>Lentinula</taxon>
    </lineage>
</organism>
<dbReference type="Proteomes" id="UP001150266">
    <property type="component" value="Unassembled WGS sequence"/>
</dbReference>
<evidence type="ECO:0000313" key="1">
    <source>
        <dbReference type="EMBL" id="KAJ4480896.1"/>
    </source>
</evidence>
<dbReference type="AlphaFoldDB" id="A0A9W9AHC7"/>
<accession>A0A9W9AHC7</accession>
<proteinExistence type="predicted"/>
<keyword evidence="2" id="KW-1185">Reference proteome</keyword>
<dbReference type="EMBL" id="JAOTPV010000006">
    <property type="protein sequence ID" value="KAJ4480896.1"/>
    <property type="molecule type" value="Genomic_DNA"/>
</dbReference>
<reference evidence="1" key="1">
    <citation type="submission" date="2022-08" db="EMBL/GenBank/DDBJ databases">
        <title>A Global Phylogenomic Analysis of the Shiitake Genus Lentinula.</title>
        <authorList>
            <consortium name="DOE Joint Genome Institute"/>
            <person name="Sierra-Patev S."/>
            <person name="Min B."/>
            <person name="Naranjo-Ortiz M."/>
            <person name="Looney B."/>
            <person name="Konkel Z."/>
            <person name="Slot J.C."/>
            <person name="Sakamoto Y."/>
            <person name="Steenwyk J.L."/>
            <person name="Rokas A."/>
            <person name="Carro J."/>
            <person name="Camarero S."/>
            <person name="Ferreira P."/>
            <person name="Molpeceres G."/>
            <person name="Ruiz-Duenas F.J."/>
            <person name="Serrano A."/>
            <person name="Henrissat B."/>
            <person name="Drula E."/>
            <person name="Hughes K.W."/>
            <person name="Mata J.L."/>
            <person name="Ishikawa N.K."/>
            <person name="Vargas-Isla R."/>
            <person name="Ushijima S."/>
            <person name="Smith C.A."/>
            <person name="Ahrendt S."/>
            <person name="Andreopoulos W."/>
            <person name="He G."/>
            <person name="Labutti K."/>
            <person name="Lipzen A."/>
            <person name="Ng V."/>
            <person name="Riley R."/>
            <person name="Sandor L."/>
            <person name="Barry K."/>
            <person name="Martinez A.T."/>
            <person name="Xiao Y."/>
            <person name="Gibbons J.G."/>
            <person name="Terashima K."/>
            <person name="Grigoriev I.V."/>
            <person name="Hibbett D.S."/>
        </authorList>
    </citation>
    <scope>NUCLEOTIDE SEQUENCE</scope>
    <source>
        <strain evidence="1">JLM2183</strain>
    </source>
</reference>
<dbReference type="OrthoDB" id="2874131at2759"/>
<protein>
    <submittedName>
        <fullName evidence="1">Uncharacterized protein</fullName>
    </submittedName>
</protein>
<comment type="caution">
    <text evidence="1">The sequence shown here is derived from an EMBL/GenBank/DDBJ whole genome shotgun (WGS) entry which is preliminary data.</text>
</comment>